<evidence type="ECO:0000313" key="3">
    <source>
        <dbReference type="Proteomes" id="UP001355653"/>
    </source>
</evidence>
<evidence type="ECO:0000259" key="1">
    <source>
        <dbReference type="PROSITE" id="PS51704"/>
    </source>
</evidence>
<dbReference type="PANTHER" id="PTHR46211">
    <property type="entry name" value="GLYCEROPHOSPHORYL DIESTER PHOSPHODIESTERASE"/>
    <property type="match status" value="1"/>
</dbReference>
<dbReference type="Gene3D" id="3.20.20.190">
    <property type="entry name" value="Phosphatidylinositol (PI) phosphodiesterase"/>
    <property type="match status" value="1"/>
</dbReference>
<comment type="caution">
    <text evidence="2">The sequence shown here is derived from an EMBL/GenBank/DDBJ whole genome shotgun (WGS) entry which is preliminary data.</text>
</comment>
<sequence length="251" mass="27738">MSSFPRMTAHTGCMGTPDNTLKSIEAGLRCGADILEEDILVTADGILVLSHDDNVHLADGTECWISQMSYEQLQQIDVKAHNGAPGETMRILSLDAVLPYLRKSGVRMNLDLKSDACVEPISAWIEKNQLLDQVFLSGCEKDRAQLVQRVNPRLRKLLNVDPALFMTSAPYLEVAHQICKDAAASACFGLNLNYRVVAPELLPIAAEYGLDVCIWTVNEVDEMEHFSQMGVHSITTRNIAALVQLKTDKQI</sequence>
<dbReference type="PANTHER" id="PTHR46211:SF14">
    <property type="entry name" value="GLYCEROPHOSPHODIESTER PHOSPHODIESTERASE"/>
    <property type="match status" value="1"/>
</dbReference>
<dbReference type="RefSeq" id="WP_127456040.1">
    <property type="nucleotide sequence ID" value="NZ_JAROBY010000027.1"/>
</dbReference>
<dbReference type="Proteomes" id="UP001355653">
    <property type="component" value="Unassembled WGS sequence"/>
</dbReference>
<protein>
    <submittedName>
        <fullName evidence="2">Glycerophosphodiester phosphodiesterase family protein</fullName>
    </submittedName>
</protein>
<reference evidence="2 3" key="1">
    <citation type="submission" date="2023-03" db="EMBL/GenBank/DDBJ databases">
        <title>Bacillus Genome Sequencing.</title>
        <authorList>
            <person name="Dunlap C."/>
        </authorList>
    </citation>
    <scope>NUCLEOTIDE SEQUENCE [LARGE SCALE GENOMIC DNA]</scope>
    <source>
        <strain evidence="2 3">NRS-1351</strain>
    </source>
</reference>
<dbReference type="SUPFAM" id="SSF51695">
    <property type="entry name" value="PLC-like phosphodiesterases"/>
    <property type="match status" value="1"/>
</dbReference>
<proteinExistence type="predicted"/>
<name>A0ABU6DFD0_9BACL</name>
<gene>
    <name evidence="2" type="ORF">P5G65_17380</name>
</gene>
<dbReference type="Pfam" id="PF03009">
    <property type="entry name" value="GDPD"/>
    <property type="match status" value="1"/>
</dbReference>
<organism evidence="2 3">
    <name type="scientific">Paenibacillus chondroitinus</name>
    <dbReference type="NCBI Taxonomy" id="59842"/>
    <lineage>
        <taxon>Bacteria</taxon>
        <taxon>Bacillati</taxon>
        <taxon>Bacillota</taxon>
        <taxon>Bacilli</taxon>
        <taxon>Bacillales</taxon>
        <taxon>Paenibacillaceae</taxon>
        <taxon>Paenibacillus</taxon>
    </lineage>
</organism>
<feature type="domain" description="GP-PDE" evidence="1">
    <location>
        <begin position="5"/>
        <end position="246"/>
    </location>
</feature>
<dbReference type="InterPro" id="IPR030395">
    <property type="entry name" value="GP_PDE_dom"/>
</dbReference>
<dbReference type="PROSITE" id="PS51704">
    <property type="entry name" value="GP_PDE"/>
    <property type="match status" value="1"/>
</dbReference>
<keyword evidence="3" id="KW-1185">Reference proteome</keyword>
<dbReference type="InterPro" id="IPR017946">
    <property type="entry name" value="PLC-like_Pdiesterase_TIM-brl"/>
</dbReference>
<accession>A0ABU6DFD0</accession>
<dbReference type="EMBL" id="JAROBY010000027">
    <property type="protein sequence ID" value="MEB4795678.1"/>
    <property type="molecule type" value="Genomic_DNA"/>
</dbReference>
<evidence type="ECO:0000313" key="2">
    <source>
        <dbReference type="EMBL" id="MEB4795678.1"/>
    </source>
</evidence>